<organism evidence="6 7">
    <name type="scientific">Denitrobacterium detoxificans</name>
    <dbReference type="NCBI Taxonomy" id="79604"/>
    <lineage>
        <taxon>Bacteria</taxon>
        <taxon>Bacillati</taxon>
        <taxon>Actinomycetota</taxon>
        <taxon>Coriobacteriia</taxon>
        <taxon>Eggerthellales</taxon>
        <taxon>Eggerthellaceae</taxon>
        <taxon>Denitrobacterium</taxon>
    </lineage>
</organism>
<proteinExistence type="predicted"/>
<dbReference type="OrthoDB" id="9808843at2"/>
<dbReference type="PROSITE" id="PS00622">
    <property type="entry name" value="HTH_LUXR_1"/>
    <property type="match status" value="1"/>
</dbReference>
<dbReference type="PROSITE" id="PS50043">
    <property type="entry name" value="HTH_LUXR_2"/>
    <property type="match status" value="1"/>
</dbReference>
<dbReference type="SUPFAM" id="SSF52172">
    <property type="entry name" value="CheY-like"/>
    <property type="match status" value="1"/>
</dbReference>
<dbReference type="RefSeq" id="WP_082867966.1">
    <property type="nucleotide sequence ID" value="NZ_CP011402.1"/>
</dbReference>
<dbReference type="InterPro" id="IPR058245">
    <property type="entry name" value="NreC/VraR/RcsB-like_REC"/>
</dbReference>
<dbReference type="InterPro" id="IPR039420">
    <property type="entry name" value="WalR-like"/>
</dbReference>
<keyword evidence="2" id="KW-0238">DNA-binding</keyword>
<dbReference type="GO" id="GO:0006355">
    <property type="term" value="P:regulation of DNA-templated transcription"/>
    <property type="evidence" value="ECO:0007669"/>
    <property type="project" value="InterPro"/>
</dbReference>
<dbReference type="SMART" id="SM00448">
    <property type="entry name" value="REC"/>
    <property type="match status" value="1"/>
</dbReference>
<feature type="domain" description="Response regulatory" evidence="5">
    <location>
        <begin position="3"/>
        <end position="120"/>
    </location>
</feature>
<dbReference type="STRING" id="79604.AAY81_09145"/>
<dbReference type="SUPFAM" id="SSF46894">
    <property type="entry name" value="C-terminal effector domain of the bipartite response regulators"/>
    <property type="match status" value="1"/>
</dbReference>
<name>A0A1H8P614_9ACTN</name>
<dbReference type="CDD" id="cd17535">
    <property type="entry name" value="REC_NarL-like"/>
    <property type="match status" value="1"/>
</dbReference>
<evidence type="ECO:0000259" key="5">
    <source>
        <dbReference type="PROSITE" id="PS50110"/>
    </source>
</evidence>
<dbReference type="InterPro" id="IPR016032">
    <property type="entry name" value="Sig_transdc_resp-reg_C-effctor"/>
</dbReference>
<dbReference type="PRINTS" id="PR00038">
    <property type="entry name" value="HTHLUXR"/>
</dbReference>
<evidence type="ECO:0000256" key="2">
    <source>
        <dbReference type="ARBA" id="ARBA00023125"/>
    </source>
</evidence>
<accession>A0A1H8P614</accession>
<keyword evidence="1 3" id="KW-0597">Phosphoprotein</keyword>
<dbReference type="PROSITE" id="PS50110">
    <property type="entry name" value="RESPONSE_REGULATORY"/>
    <property type="match status" value="1"/>
</dbReference>
<dbReference type="PANTHER" id="PTHR43214">
    <property type="entry name" value="TWO-COMPONENT RESPONSE REGULATOR"/>
    <property type="match status" value="1"/>
</dbReference>
<feature type="modified residue" description="4-aspartylphosphate" evidence="3">
    <location>
        <position position="54"/>
    </location>
</feature>
<evidence type="ECO:0000259" key="4">
    <source>
        <dbReference type="PROSITE" id="PS50043"/>
    </source>
</evidence>
<dbReference type="PANTHER" id="PTHR43214:SF37">
    <property type="entry name" value="TRANSCRIPTIONAL REGULATORY PROTEIN YDFI"/>
    <property type="match status" value="1"/>
</dbReference>
<sequence length="213" mass="23424">MIRVVIADDHEVVRSGFAFIINAQPDMEVVGDAADGEQAYQIVSRERPDVLLLDISMPPGESGLVACERFARDFPDMAVLVLTMFSEADYVFFALRSGALGYVLKSASTDMLIDAIHAVAKGEVYVQEGLDEALAGKLVAADEVEVNPYHALSSREIEVMSLLAQGYTNKEISERIFVSVKTVESHRRNIYAKLGISTRAELFHIAAKHHLLV</sequence>
<dbReference type="AlphaFoldDB" id="A0A1H8P614"/>
<dbReference type="Gene3D" id="3.40.50.2300">
    <property type="match status" value="1"/>
</dbReference>
<dbReference type="InterPro" id="IPR011006">
    <property type="entry name" value="CheY-like_superfamily"/>
</dbReference>
<dbReference type="EMBL" id="FOEC01000001">
    <property type="protein sequence ID" value="SEO37184.1"/>
    <property type="molecule type" value="Genomic_DNA"/>
</dbReference>
<evidence type="ECO:0000313" key="6">
    <source>
        <dbReference type="EMBL" id="SEO37184.1"/>
    </source>
</evidence>
<keyword evidence="7" id="KW-1185">Reference proteome</keyword>
<dbReference type="GO" id="GO:0003677">
    <property type="term" value="F:DNA binding"/>
    <property type="evidence" value="ECO:0007669"/>
    <property type="project" value="UniProtKB-KW"/>
</dbReference>
<gene>
    <name evidence="6" type="ORF">SAMN02910314_00026</name>
</gene>
<dbReference type="CDD" id="cd06170">
    <property type="entry name" value="LuxR_C_like"/>
    <property type="match status" value="1"/>
</dbReference>
<evidence type="ECO:0000256" key="3">
    <source>
        <dbReference type="PROSITE-ProRule" id="PRU00169"/>
    </source>
</evidence>
<dbReference type="InterPro" id="IPR000792">
    <property type="entry name" value="Tscrpt_reg_LuxR_C"/>
</dbReference>
<dbReference type="SMART" id="SM00421">
    <property type="entry name" value="HTH_LUXR"/>
    <property type="match status" value="1"/>
</dbReference>
<reference evidence="7" key="1">
    <citation type="submission" date="2016-10" db="EMBL/GenBank/DDBJ databases">
        <authorList>
            <person name="Varghese N."/>
        </authorList>
    </citation>
    <scope>NUCLEOTIDE SEQUENCE [LARGE SCALE GENOMIC DNA]</scope>
    <source>
        <strain evidence="7">DSM 21843</strain>
    </source>
</reference>
<dbReference type="GO" id="GO:0000160">
    <property type="term" value="P:phosphorelay signal transduction system"/>
    <property type="evidence" value="ECO:0007669"/>
    <property type="project" value="InterPro"/>
</dbReference>
<evidence type="ECO:0000256" key="1">
    <source>
        <dbReference type="ARBA" id="ARBA00022553"/>
    </source>
</evidence>
<dbReference type="InterPro" id="IPR001789">
    <property type="entry name" value="Sig_transdc_resp-reg_receiver"/>
</dbReference>
<evidence type="ECO:0000313" key="7">
    <source>
        <dbReference type="Proteomes" id="UP000182975"/>
    </source>
</evidence>
<feature type="domain" description="HTH luxR-type" evidence="4">
    <location>
        <begin position="145"/>
        <end position="210"/>
    </location>
</feature>
<dbReference type="Proteomes" id="UP000182975">
    <property type="component" value="Unassembled WGS sequence"/>
</dbReference>
<dbReference type="Pfam" id="PF00196">
    <property type="entry name" value="GerE"/>
    <property type="match status" value="1"/>
</dbReference>
<dbReference type="Pfam" id="PF00072">
    <property type="entry name" value="Response_reg"/>
    <property type="match status" value="1"/>
</dbReference>
<protein>
    <submittedName>
        <fullName evidence="6">Two component transcriptional regulator, LuxR family</fullName>
    </submittedName>
</protein>